<dbReference type="AlphaFoldDB" id="A0A839ABN9"/>
<dbReference type="InterPro" id="IPR013196">
    <property type="entry name" value="HTH_11"/>
</dbReference>
<dbReference type="PANTHER" id="PTHR34580:SF1">
    <property type="entry name" value="PROTEIN PAFC"/>
    <property type="match status" value="1"/>
</dbReference>
<protein>
    <submittedName>
        <fullName evidence="4">YafY family transcriptional regulator</fullName>
    </submittedName>
</protein>
<evidence type="ECO:0000313" key="5">
    <source>
        <dbReference type="Proteomes" id="UP000541109"/>
    </source>
</evidence>
<dbReference type="Pfam" id="PF13280">
    <property type="entry name" value="WYL"/>
    <property type="match status" value="1"/>
</dbReference>
<sequence length="334" mass="37731">MNPIDRALGILLMLTGGKLVTATELSRRFEVSLRTIYRDMDRLLSLGIPVDAERGAEGGYRLAKDYIQPPVALTLNETASLLVALALVRGLKATPLSADLDTAERKLLAALPRRARELLIEGGRVVGIEQAPVDIFHSEKQTVERGNMQVAVDRFLEALLAARRVRFRHENPYRGRVRDYEVEPHGVLFDRDRWYLVGRSVDETEARIFRADRVIEIEVAGISFRPPKDFNIADHLGRTWLASAMRRWESDGDIAEIRVTPEQAETLARDWFYRHAAFTRLASGDTLIGIPNPTERELFALIRWLGPGAELLKPLDLREKLARSLEAMAATYRA</sequence>
<evidence type="ECO:0000259" key="3">
    <source>
        <dbReference type="Pfam" id="PF25583"/>
    </source>
</evidence>
<dbReference type="InterPro" id="IPR051534">
    <property type="entry name" value="CBASS_pafABC_assoc_protein"/>
</dbReference>
<dbReference type="PROSITE" id="PS52050">
    <property type="entry name" value="WYL"/>
    <property type="match status" value="1"/>
</dbReference>
<gene>
    <name evidence="4" type="ORF">H2509_07805</name>
</gene>
<dbReference type="Pfam" id="PF25583">
    <property type="entry name" value="WCX"/>
    <property type="match status" value="1"/>
</dbReference>
<dbReference type="PANTHER" id="PTHR34580">
    <property type="match status" value="1"/>
</dbReference>
<dbReference type="InterPro" id="IPR028349">
    <property type="entry name" value="PafC-like"/>
</dbReference>
<accession>A0A839ABN9</accession>
<dbReference type="InterPro" id="IPR057727">
    <property type="entry name" value="WCX_dom"/>
</dbReference>
<feature type="domain" description="WCX" evidence="3">
    <location>
        <begin position="255"/>
        <end position="329"/>
    </location>
</feature>
<dbReference type="PIRSF" id="PIRSF016838">
    <property type="entry name" value="PafC"/>
    <property type="match status" value="1"/>
</dbReference>
<organism evidence="4 5">
    <name type="scientific">Stappia albiluteola</name>
    <dbReference type="NCBI Taxonomy" id="2758565"/>
    <lineage>
        <taxon>Bacteria</taxon>
        <taxon>Pseudomonadati</taxon>
        <taxon>Pseudomonadota</taxon>
        <taxon>Alphaproteobacteria</taxon>
        <taxon>Hyphomicrobiales</taxon>
        <taxon>Stappiaceae</taxon>
        <taxon>Stappia</taxon>
    </lineage>
</organism>
<dbReference type="Pfam" id="PF08279">
    <property type="entry name" value="HTH_11"/>
    <property type="match status" value="1"/>
</dbReference>
<dbReference type="SUPFAM" id="SSF46785">
    <property type="entry name" value="Winged helix' DNA-binding domain"/>
    <property type="match status" value="1"/>
</dbReference>
<dbReference type="InterPro" id="IPR036390">
    <property type="entry name" value="WH_DNA-bd_sf"/>
</dbReference>
<comment type="caution">
    <text evidence="4">The sequence shown here is derived from an EMBL/GenBank/DDBJ whole genome shotgun (WGS) entry which is preliminary data.</text>
</comment>
<keyword evidence="5" id="KW-1185">Reference proteome</keyword>
<name>A0A839ABN9_9HYPH</name>
<feature type="domain" description="Helix-turn-helix type 11" evidence="1">
    <location>
        <begin position="10"/>
        <end position="61"/>
    </location>
</feature>
<proteinExistence type="predicted"/>
<dbReference type="EMBL" id="JACFXV010000044">
    <property type="protein sequence ID" value="MBA5777033.1"/>
    <property type="molecule type" value="Genomic_DNA"/>
</dbReference>
<dbReference type="Proteomes" id="UP000541109">
    <property type="component" value="Unassembled WGS sequence"/>
</dbReference>
<dbReference type="RefSeq" id="WP_182164037.1">
    <property type="nucleotide sequence ID" value="NZ_JACFXV010000044.1"/>
</dbReference>
<dbReference type="InterPro" id="IPR036388">
    <property type="entry name" value="WH-like_DNA-bd_sf"/>
</dbReference>
<evidence type="ECO:0000259" key="1">
    <source>
        <dbReference type="Pfam" id="PF08279"/>
    </source>
</evidence>
<evidence type="ECO:0000259" key="2">
    <source>
        <dbReference type="Pfam" id="PF13280"/>
    </source>
</evidence>
<evidence type="ECO:0000313" key="4">
    <source>
        <dbReference type="EMBL" id="MBA5777033.1"/>
    </source>
</evidence>
<dbReference type="Gene3D" id="1.10.10.10">
    <property type="entry name" value="Winged helix-like DNA-binding domain superfamily/Winged helix DNA-binding domain"/>
    <property type="match status" value="1"/>
</dbReference>
<feature type="domain" description="WYL" evidence="2">
    <location>
        <begin position="153"/>
        <end position="219"/>
    </location>
</feature>
<reference evidence="4 5" key="1">
    <citation type="submission" date="2020-07" db="EMBL/GenBank/DDBJ databases">
        <title>Stappia sp., F7233, whole genome shotgun sequencing project.</title>
        <authorList>
            <person name="Jiang S."/>
            <person name="Liu Z.W."/>
            <person name="Du Z.J."/>
        </authorList>
    </citation>
    <scope>NUCLEOTIDE SEQUENCE [LARGE SCALE GENOMIC DNA]</scope>
    <source>
        <strain evidence="4 5">F7233</strain>
    </source>
</reference>
<dbReference type="InterPro" id="IPR026881">
    <property type="entry name" value="WYL_dom"/>
</dbReference>